<dbReference type="InterPro" id="IPR010730">
    <property type="entry name" value="HET"/>
</dbReference>
<accession>A0AAW0Q7D2</accession>
<name>A0AAW0Q7D2_9PEZI</name>
<dbReference type="PANTHER" id="PTHR33112">
    <property type="entry name" value="DOMAIN PROTEIN, PUTATIVE-RELATED"/>
    <property type="match status" value="1"/>
</dbReference>
<dbReference type="Pfam" id="PF06985">
    <property type="entry name" value="HET"/>
    <property type="match status" value="1"/>
</dbReference>
<keyword evidence="3" id="KW-1185">Reference proteome</keyword>
<protein>
    <submittedName>
        <fullName evidence="2">Heterokaryon incompatibility protein-domain-containing protein</fullName>
    </submittedName>
</protein>
<dbReference type="Proteomes" id="UP001392437">
    <property type="component" value="Unassembled WGS sequence"/>
</dbReference>
<dbReference type="AlphaFoldDB" id="A0AAW0Q7D2"/>
<organism evidence="2 3">
    <name type="scientific">Apiospora kogelbergensis</name>
    <dbReference type="NCBI Taxonomy" id="1337665"/>
    <lineage>
        <taxon>Eukaryota</taxon>
        <taxon>Fungi</taxon>
        <taxon>Dikarya</taxon>
        <taxon>Ascomycota</taxon>
        <taxon>Pezizomycotina</taxon>
        <taxon>Sordariomycetes</taxon>
        <taxon>Xylariomycetidae</taxon>
        <taxon>Amphisphaeriales</taxon>
        <taxon>Apiosporaceae</taxon>
        <taxon>Apiospora</taxon>
    </lineage>
</organism>
<comment type="caution">
    <text evidence="2">The sequence shown here is derived from an EMBL/GenBank/DDBJ whole genome shotgun (WGS) entry which is preliminary data.</text>
</comment>
<dbReference type="PANTHER" id="PTHR33112:SF1">
    <property type="entry name" value="HETEROKARYON INCOMPATIBILITY DOMAIN-CONTAINING PROTEIN"/>
    <property type="match status" value="1"/>
</dbReference>
<evidence type="ECO:0000259" key="1">
    <source>
        <dbReference type="Pfam" id="PF06985"/>
    </source>
</evidence>
<reference evidence="2 3" key="1">
    <citation type="submission" date="2023-01" db="EMBL/GenBank/DDBJ databases">
        <title>Analysis of 21 Apiospora genomes using comparative genomics revels a genus with tremendous synthesis potential of carbohydrate active enzymes and secondary metabolites.</title>
        <authorList>
            <person name="Sorensen T."/>
        </authorList>
    </citation>
    <scope>NUCLEOTIDE SEQUENCE [LARGE SCALE GENOMIC DNA]</scope>
    <source>
        <strain evidence="2 3">CBS 117206</strain>
    </source>
</reference>
<evidence type="ECO:0000313" key="3">
    <source>
        <dbReference type="Proteomes" id="UP001392437"/>
    </source>
</evidence>
<evidence type="ECO:0000313" key="2">
    <source>
        <dbReference type="EMBL" id="KAK8096583.1"/>
    </source>
</evidence>
<proteinExistence type="predicted"/>
<feature type="domain" description="Heterokaryon incompatibility" evidence="1">
    <location>
        <begin position="128"/>
        <end position="255"/>
    </location>
</feature>
<sequence length="600" mass="67903">MPVEESEADKGPWSLVCTSSAHVFEPGSALPYPTLHFVPTRYLQWGYHHLNIHSWGYLAINAAGRRGDTYPRTILPSAIDVEYLKGIVQNCVASHEGCQASQKKQAEGLRVIDCETQEVVEAPPDCQYFALSYVWGAPAASGDAKGRSKVVQDSITVTREFGCKYLWVDKHCIDQDDKHQQHMFNQMHRVYSKAFVTIVAAAGSDADCGLPGVSVDRPRQINIQLGNLRLNQVFPFDDRVIAKTTWATRAWTYQESYFSPRRLFFTKQQVLYLCDESREAESLSTSRGLSLGNAPMGDYGTSVPKVRRSSWLDPRELRSDIQKYTARQLTKPSDSLNAVLGVMQYYMELAKRARHPDFGGVTVTHLWGIPLYKMVDSQEILIDLAWTHRKQGMRRKDFPSWSWAGWAGGVTWLPRYIGRELNWCFVDDDGLEVTPKALYEENYQGIDQPKGLAMTTRLCRVTLAAAGRSGNTYVLFQVTNDIYAGARCDWDGPPALNDDEYYAASLGRDSEQGHRNGAFAEGLSLSGDRQMILRRRKGKFERIGLTNMTRDGSLETYLFPLFDGDGVYQTGPDRLPKFPAGRDGRWWWYEHAGTQRICIY</sequence>
<gene>
    <name evidence="2" type="ORF">PG999_012527</name>
</gene>
<dbReference type="EMBL" id="JAQQWP010000010">
    <property type="protein sequence ID" value="KAK8096583.1"/>
    <property type="molecule type" value="Genomic_DNA"/>
</dbReference>